<dbReference type="InterPro" id="IPR052901">
    <property type="entry name" value="Bact_TGase-like"/>
</dbReference>
<organism evidence="3 4">
    <name type="scientific">Abditibacterium utsteinense</name>
    <dbReference type="NCBI Taxonomy" id="1960156"/>
    <lineage>
        <taxon>Bacteria</taxon>
        <taxon>Pseudomonadati</taxon>
        <taxon>Abditibacteriota</taxon>
        <taxon>Abditibacteriia</taxon>
        <taxon>Abditibacteriales</taxon>
        <taxon>Abditibacteriaceae</taxon>
        <taxon>Abditibacterium</taxon>
    </lineage>
</organism>
<keyword evidence="1" id="KW-0812">Transmembrane</keyword>
<dbReference type="PANTHER" id="PTHR42736:SF1">
    <property type="entry name" value="PROTEIN-GLUTAMINE GAMMA-GLUTAMYLTRANSFERASE"/>
    <property type="match status" value="1"/>
</dbReference>
<feature type="transmembrane region" description="Helical" evidence="1">
    <location>
        <begin position="81"/>
        <end position="103"/>
    </location>
</feature>
<dbReference type="SUPFAM" id="SSF54001">
    <property type="entry name" value="Cysteine proteinases"/>
    <property type="match status" value="1"/>
</dbReference>
<dbReference type="PANTHER" id="PTHR42736">
    <property type="entry name" value="PROTEIN-GLUTAMINE GAMMA-GLUTAMYLTRANSFERASE"/>
    <property type="match status" value="1"/>
</dbReference>
<feature type="transmembrane region" description="Helical" evidence="1">
    <location>
        <begin position="48"/>
        <end position="69"/>
    </location>
</feature>
<dbReference type="InterPro" id="IPR038765">
    <property type="entry name" value="Papain-like_cys_pep_sf"/>
</dbReference>
<feature type="transmembrane region" description="Helical" evidence="1">
    <location>
        <begin position="223"/>
        <end position="241"/>
    </location>
</feature>
<protein>
    <recommendedName>
        <fullName evidence="2">Transglutaminase-like domain-containing protein</fullName>
    </recommendedName>
</protein>
<feature type="transmembrane region" description="Helical" evidence="1">
    <location>
        <begin position="123"/>
        <end position="141"/>
    </location>
</feature>
<feature type="transmembrane region" description="Helical" evidence="1">
    <location>
        <begin position="22"/>
        <end position="42"/>
    </location>
</feature>
<comment type="caution">
    <text evidence="3">The sequence shown here is derived from an EMBL/GenBank/DDBJ whole genome shotgun (WGS) entry which is preliminary data.</text>
</comment>
<dbReference type="AlphaFoldDB" id="A0A2S8SXD2"/>
<dbReference type="Gene3D" id="3.10.620.30">
    <property type="match status" value="1"/>
</dbReference>
<dbReference type="InterPro" id="IPR002931">
    <property type="entry name" value="Transglutaminase-like"/>
</dbReference>
<dbReference type="Pfam" id="PF11992">
    <property type="entry name" value="TgpA_N"/>
    <property type="match status" value="1"/>
</dbReference>
<feature type="transmembrane region" description="Helical" evidence="1">
    <location>
        <begin position="176"/>
        <end position="193"/>
    </location>
</feature>
<name>A0A2S8SXD2_9BACT</name>
<dbReference type="RefSeq" id="WP_105482195.1">
    <property type="nucleotide sequence ID" value="NZ_NIGF01000001.1"/>
</dbReference>
<proteinExistence type="predicted"/>
<dbReference type="InterPro" id="IPR025403">
    <property type="entry name" value="TgpA-like_C"/>
</dbReference>
<dbReference type="Pfam" id="PF13559">
    <property type="entry name" value="DUF4129"/>
    <property type="match status" value="1"/>
</dbReference>
<dbReference type="OrthoDB" id="9804872at2"/>
<evidence type="ECO:0000256" key="1">
    <source>
        <dbReference type="SAM" id="Phobius"/>
    </source>
</evidence>
<dbReference type="EMBL" id="NIGF01000001">
    <property type="protein sequence ID" value="PQV65460.1"/>
    <property type="molecule type" value="Genomic_DNA"/>
</dbReference>
<dbReference type="Pfam" id="PF01841">
    <property type="entry name" value="Transglut_core"/>
    <property type="match status" value="1"/>
</dbReference>
<evidence type="ECO:0000259" key="2">
    <source>
        <dbReference type="SMART" id="SM00460"/>
    </source>
</evidence>
<gene>
    <name evidence="3" type="ORF">B1R32_101202</name>
</gene>
<dbReference type="Proteomes" id="UP000237684">
    <property type="component" value="Unassembled WGS sequence"/>
</dbReference>
<keyword evidence="4" id="KW-1185">Reference proteome</keyword>
<evidence type="ECO:0000313" key="4">
    <source>
        <dbReference type="Proteomes" id="UP000237684"/>
    </source>
</evidence>
<dbReference type="SMART" id="SM00460">
    <property type="entry name" value="TGc"/>
    <property type="match status" value="1"/>
</dbReference>
<evidence type="ECO:0000313" key="3">
    <source>
        <dbReference type="EMBL" id="PQV65460.1"/>
    </source>
</evidence>
<dbReference type="InterPro" id="IPR021878">
    <property type="entry name" value="TgpA_N"/>
</dbReference>
<accession>A0A2S8SXD2</accession>
<feature type="transmembrane region" description="Helical" evidence="1">
    <location>
        <begin position="153"/>
        <end position="170"/>
    </location>
</feature>
<keyword evidence="1" id="KW-0472">Membrane</keyword>
<keyword evidence="1" id="KW-1133">Transmembrane helix</keyword>
<dbReference type="InParanoid" id="A0A2S8SXD2"/>
<feature type="domain" description="Transglutaminase-like" evidence="2">
    <location>
        <begin position="554"/>
        <end position="624"/>
    </location>
</feature>
<sequence length="783" mass="86560">MLIAPPIHLTTRLRSESSPWELALRYIAATAATLLAIAGAQLVVENSFIWILAGLTLVGVPVSVFLRLNDMKVGPIRISRPLWNSLTVMVTFGTASNVVFWSLRDFLVPVFTGQVPPAFWANFGASEPVELLMKVFLLFAAFRSFAIISDKDATLTTVPSFSVLLLLIPLHQNIEVVIYFVAWIFVAATLFALDHRSEVRVGVQATVPAIVPGQDVRLGARSLLTVLAISLAAAIGISFWLTSRDPKDRSSIETAVTSLATRLTNMVLSKPEMSVNAGPDRQIDFTADLSLPSRTVLWSVTARIYGGKRIRPAYWRLFTLNHYNGNRWSQRRSDATKVQLSDISFKRWPPRVSFERVRAPRYFNFPLNSEFPGYDLQRSNPKIARQFGKPAALVRQTLTAHISSIGFIPVQPSARALVLSGSEQDSVRLRSDGAIDVGVVQAGQMVKVLSDVPALPEYGIACGAVPTKQWGAAQIAASQIALSPSQRLVNLQLPATLPARVRNLGRAMLKNSAPGGSNYARAQRMARAIQNGAVYTLRPPAIPDGREATDFFLFDGDRRGYCTYFAGALTVLCRTQGIPARVVSGFAGTEWEANEQGILREANAHAWTEVWVDGFGWAVVDATPAGERGDNAPAWIENWGDLFASIFHNSWAWARKRVPLISLFVAACAAGILLLKNRKNGVGFRFSRRALDDDFERRAVSEVYRRTARIMARKFRPRSHWETPDEWLQACNSSLSLSDVEELRRLTALHLSARYAERPLPAGSAQFARQIAARIGWNTIKRD</sequence>
<reference evidence="3 4" key="1">
    <citation type="journal article" date="2018" name="Syst. Appl. Microbiol.">
        <title>Abditibacterium utsteinense sp. nov., the first cultivated member of candidate phylum FBP, isolated from ice-free Antarctic soil samples.</title>
        <authorList>
            <person name="Tahon G."/>
            <person name="Tytgat B."/>
            <person name="Lebbe L."/>
            <person name="Carlier A."/>
            <person name="Willems A."/>
        </authorList>
    </citation>
    <scope>NUCLEOTIDE SEQUENCE [LARGE SCALE GENOMIC DNA]</scope>
    <source>
        <strain evidence="3 4">LMG 29911</strain>
    </source>
</reference>